<dbReference type="Gene3D" id="3.50.50.100">
    <property type="match status" value="1"/>
</dbReference>
<evidence type="ECO:0000256" key="3">
    <source>
        <dbReference type="ARBA" id="ARBA00022827"/>
    </source>
</evidence>
<evidence type="ECO:0000259" key="6">
    <source>
        <dbReference type="Pfam" id="PF07992"/>
    </source>
</evidence>
<evidence type="ECO:0000256" key="5">
    <source>
        <dbReference type="ARBA" id="ARBA00023027"/>
    </source>
</evidence>
<dbReference type="Pfam" id="PF07992">
    <property type="entry name" value="Pyr_redox_2"/>
    <property type="match status" value="1"/>
</dbReference>
<dbReference type="PANTHER" id="PTHR43706">
    <property type="entry name" value="NADH DEHYDROGENASE"/>
    <property type="match status" value="1"/>
</dbReference>
<dbReference type="GO" id="GO:0003954">
    <property type="term" value="F:NADH dehydrogenase activity"/>
    <property type="evidence" value="ECO:0007669"/>
    <property type="project" value="InterPro"/>
</dbReference>
<keyword evidence="5" id="KW-0520">NAD</keyword>
<dbReference type="SUPFAM" id="SSF51905">
    <property type="entry name" value="FAD/NAD(P)-binding domain"/>
    <property type="match status" value="1"/>
</dbReference>
<evidence type="ECO:0000313" key="7">
    <source>
        <dbReference type="EMBL" id="SEC26093.1"/>
    </source>
</evidence>
<organism evidence="7 8">
    <name type="scientific">Rhodococcus jostii</name>
    <dbReference type="NCBI Taxonomy" id="132919"/>
    <lineage>
        <taxon>Bacteria</taxon>
        <taxon>Bacillati</taxon>
        <taxon>Actinomycetota</taxon>
        <taxon>Actinomycetes</taxon>
        <taxon>Mycobacteriales</taxon>
        <taxon>Nocardiaceae</taxon>
        <taxon>Rhodococcus</taxon>
    </lineage>
</organism>
<accession>A0A1H4R2I9</accession>
<dbReference type="EMBL" id="FNTL01000004">
    <property type="protein sequence ID" value="SEC26093.1"/>
    <property type="molecule type" value="Genomic_DNA"/>
</dbReference>
<feature type="domain" description="FAD/NAD(P)-binding" evidence="6">
    <location>
        <begin position="14"/>
        <end position="339"/>
    </location>
</feature>
<keyword evidence="2" id="KW-0285">Flavoprotein</keyword>
<name>A0A1H4R2I9_RHOJO</name>
<dbReference type="PRINTS" id="PR00368">
    <property type="entry name" value="FADPNR"/>
</dbReference>
<gene>
    <name evidence="7" type="ORF">SAMN04490220_1189</name>
</gene>
<proteinExistence type="inferred from homology"/>
<dbReference type="PRINTS" id="PR00411">
    <property type="entry name" value="PNDRDTASEI"/>
</dbReference>
<keyword evidence="4" id="KW-0560">Oxidoreductase</keyword>
<keyword evidence="3" id="KW-0274">FAD</keyword>
<sequence length="441" mass="47602">MLAVTTENSSTRERVLIVGAGFAGFECARRLSHLLAKDPRNQTEVILVSTHDYMLYTPLLPDVAGGILDPRYVSVPLAGSLPGVELITGRVTAVNFDSRTITLIDCDADVVQLHWDRLVLTPGSVTRTVDIPGLKENACGLKTVGEALYLRDQLLTQLELSTHETDPVQREAQRTVVVVGASYAGTELVAQLRALADEVARQRRFDPTQVRFLLLDRADRVMAEVGETLGRQVLEVLRRRGIEVRLGTTLDALTGEHVVLSDGTTIPTRTVVWVTGVTASPLISTLDLPLTEGRLIVQPDLSVPGAPDVFAAGDAAAVPDLKNPGNITPPTAQHAVRQGHLLARNVASSLGMGRPAPYRHRNMGLVVDLGPRFAIANPLGINLSGLPAKIVTRLYHLYALPRTANRFAVATAYLLEMVAPRPLVSFGLASAEETRFAAQDL</sequence>
<dbReference type="InterPro" id="IPR045024">
    <property type="entry name" value="NDH-2"/>
</dbReference>
<evidence type="ECO:0000256" key="2">
    <source>
        <dbReference type="ARBA" id="ARBA00022630"/>
    </source>
</evidence>
<evidence type="ECO:0000313" key="8">
    <source>
        <dbReference type="Proteomes" id="UP000183407"/>
    </source>
</evidence>
<dbReference type="InterPro" id="IPR036188">
    <property type="entry name" value="FAD/NAD-bd_sf"/>
</dbReference>
<evidence type="ECO:0000256" key="4">
    <source>
        <dbReference type="ARBA" id="ARBA00023002"/>
    </source>
</evidence>
<dbReference type="InterPro" id="IPR023753">
    <property type="entry name" value="FAD/NAD-binding_dom"/>
</dbReference>
<reference evidence="8" key="1">
    <citation type="submission" date="2016-10" db="EMBL/GenBank/DDBJ databases">
        <authorList>
            <person name="Varghese N."/>
        </authorList>
    </citation>
    <scope>NUCLEOTIDE SEQUENCE [LARGE SCALE GENOMIC DNA]</scope>
    <source>
        <strain evidence="8">DSM 44719</strain>
    </source>
</reference>
<dbReference type="AlphaFoldDB" id="A0A1H4R2I9"/>
<comment type="similarity">
    <text evidence="1">Belongs to the NADH dehydrogenase family.</text>
</comment>
<protein>
    <submittedName>
        <fullName evidence="7">NADH dehydrogenase</fullName>
    </submittedName>
</protein>
<dbReference type="PANTHER" id="PTHR43706:SF45">
    <property type="entry name" value="NADH DEHYDROGENASE-LIKE PROTEIN RV1812C"/>
    <property type="match status" value="1"/>
</dbReference>
<evidence type="ECO:0000256" key="1">
    <source>
        <dbReference type="ARBA" id="ARBA00005272"/>
    </source>
</evidence>
<dbReference type="Proteomes" id="UP000183407">
    <property type="component" value="Unassembled WGS sequence"/>
</dbReference>